<keyword evidence="3 8" id="KW-0175">Coiled coil</keyword>
<dbReference type="InterPro" id="IPR018379">
    <property type="entry name" value="BEN_domain"/>
</dbReference>
<evidence type="ECO:0000313" key="11">
    <source>
        <dbReference type="RefSeq" id="XP_007448083.1"/>
    </source>
</evidence>
<dbReference type="Gene3D" id="1.10.10.2590">
    <property type="entry name" value="BEN domain"/>
    <property type="match status" value="1"/>
</dbReference>
<dbReference type="GeneID" id="103072710"/>
<organism evidence="10 11">
    <name type="scientific">Lipotes vexillifer</name>
    <name type="common">Yangtze river dolphin</name>
    <dbReference type="NCBI Taxonomy" id="118797"/>
    <lineage>
        <taxon>Eukaryota</taxon>
        <taxon>Metazoa</taxon>
        <taxon>Chordata</taxon>
        <taxon>Craniata</taxon>
        <taxon>Vertebrata</taxon>
        <taxon>Euteleostomi</taxon>
        <taxon>Mammalia</taxon>
        <taxon>Eutheria</taxon>
        <taxon>Laurasiatheria</taxon>
        <taxon>Artiodactyla</taxon>
        <taxon>Whippomorpha</taxon>
        <taxon>Cetacea</taxon>
        <taxon>Odontoceti</taxon>
        <taxon>Lipotidae</taxon>
        <taxon>Lipotes</taxon>
    </lineage>
</organism>
<name>A0A340WES1_LIPVE</name>
<evidence type="ECO:0000313" key="10">
    <source>
        <dbReference type="Proteomes" id="UP000265300"/>
    </source>
</evidence>
<feature type="domain" description="BEN" evidence="9">
    <location>
        <begin position="334"/>
        <end position="440"/>
    </location>
</feature>
<evidence type="ECO:0000256" key="2">
    <source>
        <dbReference type="ARBA" id="ARBA00023015"/>
    </source>
</evidence>
<dbReference type="PANTHER" id="PTHR14628">
    <property type="entry name" value="BEN DOMAIN-CONTAINING PROTEIN 5"/>
    <property type="match status" value="1"/>
</dbReference>
<reference evidence="11" key="1">
    <citation type="submission" date="2025-08" db="UniProtKB">
        <authorList>
            <consortium name="RefSeq"/>
        </authorList>
    </citation>
    <scope>IDENTIFICATION</scope>
</reference>
<comment type="function">
    <text evidence="6">Acts as a transcriptional repressor.</text>
</comment>
<evidence type="ECO:0000256" key="8">
    <source>
        <dbReference type="SAM" id="Coils"/>
    </source>
</evidence>
<dbReference type="Pfam" id="PF10523">
    <property type="entry name" value="BEN"/>
    <property type="match status" value="1"/>
</dbReference>
<evidence type="ECO:0000259" key="9">
    <source>
        <dbReference type="PROSITE" id="PS51457"/>
    </source>
</evidence>
<accession>A0A340WES1</accession>
<proteinExistence type="predicted"/>
<dbReference type="PANTHER" id="PTHR14628:SF1">
    <property type="entry name" value="BEN DOMAIN-CONTAINING PROTEIN 5"/>
    <property type="match status" value="1"/>
</dbReference>
<dbReference type="CTD" id="79656"/>
<dbReference type="GO" id="GO:0045892">
    <property type="term" value="P:negative regulation of DNA-templated transcription"/>
    <property type="evidence" value="ECO:0007669"/>
    <property type="project" value="InterPro"/>
</dbReference>
<dbReference type="InParanoid" id="A0A340WES1"/>
<dbReference type="OrthoDB" id="9931198at2759"/>
<dbReference type="SMART" id="SM01025">
    <property type="entry name" value="BEN"/>
    <property type="match status" value="1"/>
</dbReference>
<keyword evidence="10" id="KW-1185">Reference proteome</keyword>
<dbReference type="GO" id="GO:0003677">
    <property type="term" value="F:DNA binding"/>
    <property type="evidence" value="ECO:0007669"/>
    <property type="project" value="UniProtKB-KW"/>
</dbReference>
<keyword evidence="2" id="KW-0805">Transcription regulation</keyword>
<evidence type="ECO:0000256" key="7">
    <source>
        <dbReference type="ARBA" id="ARBA00070191"/>
    </source>
</evidence>
<keyword evidence="1" id="KW-0678">Repressor</keyword>
<evidence type="ECO:0000256" key="4">
    <source>
        <dbReference type="ARBA" id="ARBA00023125"/>
    </source>
</evidence>
<evidence type="ECO:0000256" key="5">
    <source>
        <dbReference type="ARBA" id="ARBA00023163"/>
    </source>
</evidence>
<dbReference type="STRING" id="118797.A0A340WES1"/>
<dbReference type="KEGG" id="lve:103072710"/>
<dbReference type="PROSITE" id="PS51457">
    <property type="entry name" value="BEN"/>
    <property type="match status" value="1"/>
</dbReference>
<dbReference type="Proteomes" id="UP000265300">
    <property type="component" value="Unplaced"/>
</dbReference>
<keyword evidence="5" id="KW-0804">Transcription</keyword>
<dbReference type="InterPro" id="IPR040391">
    <property type="entry name" value="BEND5"/>
</dbReference>
<evidence type="ECO:0000256" key="1">
    <source>
        <dbReference type="ARBA" id="ARBA00022491"/>
    </source>
</evidence>
<evidence type="ECO:0000256" key="3">
    <source>
        <dbReference type="ARBA" id="ARBA00023054"/>
    </source>
</evidence>
<dbReference type="RefSeq" id="XP_007448083.1">
    <property type="nucleotide sequence ID" value="XM_007448021.1"/>
</dbReference>
<dbReference type="FunFam" id="1.10.10.2590:FF:000003">
    <property type="entry name" value="BEN domain-containing protein 5 isoform X1"/>
    <property type="match status" value="1"/>
</dbReference>
<dbReference type="AlphaFoldDB" id="A0A340WES1"/>
<dbReference type="FunCoup" id="A0A340WES1">
    <property type="interactions" value="498"/>
</dbReference>
<gene>
    <name evidence="11" type="primary">BEND5</name>
</gene>
<protein>
    <recommendedName>
        <fullName evidence="7">BEN domain-containing protein 5</fullName>
    </recommendedName>
</protein>
<feature type="coiled-coil region" evidence="8">
    <location>
        <begin position="182"/>
        <end position="209"/>
    </location>
</feature>
<evidence type="ECO:0000256" key="6">
    <source>
        <dbReference type="ARBA" id="ARBA00059947"/>
    </source>
</evidence>
<keyword evidence="4" id="KW-0238">DNA-binding</keyword>
<sequence>MYAFVRFLEDNVCYALPVSCVRDFSPRSRLDFDNQKVYAVYRGPEELGAGPESPPRAPRDWGALLLHKAQILALAEDKSDLENSVMQKKIKIPKLSLNHVEEDGEVKDYGEDLQLRHIKRPEGRKPSEVAHKSIEAVVARLEKQNGLSLGHGTCPEEVFVEASPGPEDMDSLEDAGVPRALYEELLRNYQQQQDEMRHLQQELERTRRQLVPAGRAAPEAGQRVHFSGAMGRGLRDNSRLSHCSCSGSRDMQESLGFSSLPERDCASHLKQGFALLVVGFGPAIDLEKVKSECLEPEPELRSTFSEEANTSSYYPAPAPVMDKYILDNGKVHLGSGIWVDEEKWHQLQVTQGDSKYTKNLAVMIWGTDVLKNRSVTGVATKKKKDAVPKPPLSPHKLSIVRECLYDRIAQETVDETEIAQRLSKVNKYICEKIMDINKSCKNEERREAKYNLQ</sequence>